<dbReference type="PANTHER" id="PTHR21499:SF68">
    <property type="entry name" value="ASPARTOKINASE 2"/>
    <property type="match status" value="1"/>
</dbReference>
<dbReference type="PROSITE" id="PS51671">
    <property type="entry name" value="ACT"/>
    <property type="match status" value="2"/>
</dbReference>
<comment type="function">
    <text evidence="1">Catalyzes the phosphorylation of the beta-carboxyl group of aspartic acid with ATP to yield 4-phospho-L-aspartate, which is involved in the branched biosynthetic pathway leading to the biosynthesis of amino acids threonine, isoleucine and methionine.</text>
</comment>
<evidence type="ECO:0000256" key="13">
    <source>
        <dbReference type="RuleBase" id="RU003448"/>
    </source>
</evidence>
<dbReference type="NCBIfam" id="NF005156">
    <property type="entry name" value="PRK06635.1-5"/>
    <property type="match status" value="1"/>
</dbReference>
<dbReference type="NCBIfam" id="TIGR00657">
    <property type="entry name" value="asp_kinases"/>
    <property type="match status" value="1"/>
</dbReference>
<dbReference type="InterPro" id="IPR002912">
    <property type="entry name" value="ACT_dom"/>
</dbReference>
<evidence type="ECO:0000313" key="17">
    <source>
        <dbReference type="Proteomes" id="UP001596505"/>
    </source>
</evidence>
<sequence>MTLTVMKFGGTSVANVEKIRRAAHRIEQKADSGEQVIVVVSAMGKTTDHLVNLAGEISNRPSKCELDLLLSTGEQVTSSLLAMLLKEDGYDAVALTGWQAGFYTDDTHGNARILQIEESKISEYLEQQKIVVVAGFQGVTQSGQVTTLGRGGSDTSAVALASAFAADLCEIYTDVTGVFTVDPRYVETARKLDEISYDEMLEMAYLGAGVLHPRAVEYAKNDKIKLVVRSSFSNEEGTMVKECVSMENQRAVRGLAFEKHVTKLTLLDLPNDKDTLSKVFNILANAQINVDIIIQNVFKDEVTNLSFTIDDSSLADALDVLNQAKRILRFSEIDIESNLAKVSIIGSGMTSNPGVAAKMFTTLNDDGIRVKMVSTSEIKVSTIVDEKDLSLSLNILHQAFELEEKEVIVN</sequence>
<dbReference type="EMBL" id="JBHTCO010000014">
    <property type="protein sequence ID" value="MFC7393713.1"/>
    <property type="molecule type" value="Genomic_DNA"/>
</dbReference>
<accession>A0ABW2Q247</accession>
<dbReference type="CDD" id="cd04246">
    <property type="entry name" value="AAK_AK-DapG-like"/>
    <property type="match status" value="1"/>
</dbReference>
<comment type="pathway">
    <text evidence="4 14">Amino-acid biosynthesis; L-threonine biosynthesis; L-threonine from L-aspartate: step 1/5.</text>
</comment>
<keyword evidence="8 13" id="KW-0418">Kinase</keyword>
<dbReference type="PIRSF" id="PIRSF000726">
    <property type="entry name" value="Asp_kin"/>
    <property type="match status" value="1"/>
</dbReference>
<dbReference type="CDD" id="cd04913">
    <property type="entry name" value="ACT_AKii-LysC-BS-like_1"/>
    <property type="match status" value="1"/>
</dbReference>
<keyword evidence="9" id="KW-0067">ATP-binding</keyword>
<evidence type="ECO:0000256" key="12">
    <source>
        <dbReference type="ARBA" id="ARBA00047872"/>
    </source>
</evidence>
<comment type="catalytic activity">
    <reaction evidence="12 13">
        <text>L-aspartate + ATP = 4-phospho-L-aspartate + ADP</text>
        <dbReference type="Rhea" id="RHEA:23776"/>
        <dbReference type="ChEBI" id="CHEBI:29991"/>
        <dbReference type="ChEBI" id="CHEBI:30616"/>
        <dbReference type="ChEBI" id="CHEBI:57535"/>
        <dbReference type="ChEBI" id="CHEBI:456216"/>
        <dbReference type="EC" id="2.7.2.4"/>
    </reaction>
</comment>
<evidence type="ECO:0000256" key="14">
    <source>
        <dbReference type="RuleBase" id="RU004249"/>
    </source>
</evidence>
<evidence type="ECO:0000256" key="10">
    <source>
        <dbReference type="ARBA" id="ARBA00022915"/>
    </source>
</evidence>
<evidence type="ECO:0000256" key="7">
    <source>
        <dbReference type="ARBA" id="ARBA00022741"/>
    </source>
</evidence>
<evidence type="ECO:0000256" key="5">
    <source>
        <dbReference type="ARBA" id="ARBA00010122"/>
    </source>
</evidence>
<protein>
    <recommendedName>
        <fullName evidence="13">Aspartokinase</fullName>
        <ecNumber evidence="13">2.7.2.4</ecNumber>
    </recommendedName>
</protein>
<dbReference type="InterPro" id="IPR001341">
    <property type="entry name" value="Asp_kinase"/>
</dbReference>
<evidence type="ECO:0000256" key="8">
    <source>
        <dbReference type="ARBA" id="ARBA00022777"/>
    </source>
</evidence>
<dbReference type="Gene3D" id="3.40.1160.10">
    <property type="entry name" value="Acetylglutamate kinase-like"/>
    <property type="match status" value="1"/>
</dbReference>
<gene>
    <name evidence="16" type="ORF">ACFQRG_12175</name>
</gene>
<dbReference type="Gene3D" id="3.30.2130.10">
    <property type="entry name" value="VC0802-like"/>
    <property type="match status" value="1"/>
</dbReference>
<reference evidence="17" key="1">
    <citation type="journal article" date="2019" name="Int. J. Syst. Evol. Microbiol.">
        <title>The Global Catalogue of Microorganisms (GCM) 10K type strain sequencing project: providing services to taxonomists for standard genome sequencing and annotation.</title>
        <authorList>
            <consortium name="The Broad Institute Genomics Platform"/>
            <consortium name="The Broad Institute Genome Sequencing Center for Infectious Disease"/>
            <person name="Wu L."/>
            <person name="Ma J."/>
        </authorList>
    </citation>
    <scope>NUCLEOTIDE SEQUENCE [LARGE SCALE GENOMIC DNA]</scope>
    <source>
        <strain evidence="17">CGMCC 1.16305</strain>
    </source>
</reference>
<evidence type="ECO:0000256" key="1">
    <source>
        <dbReference type="ARBA" id="ARBA00003121"/>
    </source>
</evidence>
<dbReference type="InterPro" id="IPR045865">
    <property type="entry name" value="ACT-like_dom_sf"/>
</dbReference>
<keyword evidence="6 13" id="KW-0808">Transferase</keyword>
<dbReference type="InterPro" id="IPR018042">
    <property type="entry name" value="Aspartate_kinase_CS"/>
</dbReference>
<keyword evidence="10" id="KW-0220">Diaminopimelate biosynthesis</keyword>
<feature type="domain" description="ACT" evidence="15">
    <location>
        <begin position="264"/>
        <end position="338"/>
    </location>
</feature>
<dbReference type="EC" id="2.7.2.4" evidence="13"/>
<dbReference type="CDD" id="cd04923">
    <property type="entry name" value="ACT_AK-LysC-DapG-like_2"/>
    <property type="match status" value="1"/>
</dbReference>
<dbReference type="PROSITE" id="PS00324">
    <property type="entry name" value="ASPARTOKINASE"/>
    <property type="match status" value="1"/>
</dbReference>
<evidence type="ECO:0000256" key="3">
    <source>
        <dbReference type="ARBA" id="ARBA00004986"/>
    </source>
</evidence>
<dbReference type="InterPro" id="IPR036393">
    <property type="entry name" value="AceGlu_kinase-like_sf"/>
</dbReference>
<dbReference type="InterPro" id="IPR005260">
    <property type="entry name" value="Asp_kin_monofn"/>
</dbReference>
<feature type="domain" description="ACT" evidence="15">
    <location>
        <begin position="344"/>
        <end position="410"/>
    </location>
</feature>
<evidence type="ECO:0000256" key="2">
    <source>
        <dbReference type="ARBA" id="ARBA00004766"/>
    </source>
</evidence>
<proteinExistence type="inferred from homology"/>
<keyword evidence="11" id="KW-0457">Lysine biosynthesis</keyword>
<dbReference type="Pfam" id="PF00696">
    <property type="entry name" value="AA_kinase"/>
    <property type="match status" value="1"/>
</dbReference>
<dbReference type="NCBIfam" id="NF005155">
    <property type="entry name" value="PRK06635.1-4"/>
    <property type="match status" value="1"/>
</dbReference>
<keyword evidence="17" id="KW-1185">Reference proteome</keyword>
<keyword evidence="7" id="KW-0547">Nucleotide-binding</keyword>
<dbReference type="SUPFAM" id="SSF53633">
    <property type="entry name" value="Carbamate kinase-like"/>
    <property type="match status" value="1"/>
</dbReference>
<name>A0ABW2Q247_9BACL</name>
<dbReference type="Proteomes" id="UP001596505">
    <property type="component" value="Unassembled WGS sequence"/>
</dbReference>
<organism evidence="16 17">
    <name type="scientific">Scopulibacillus cellulosilyticus</name>
    <dbReference type="NCBI Taxonomy" id="2665665"/>
    <lineage>
        <taxon>Bacteria</taxon>
        <taxon>Bacillati</taxon>
        <taxon>Bacillota</taxon>
        <taxon>Bacilli</taxon>
        <taxon>Bacillales</taxon>
        <taxon>Sporolactobacillaceae</taxon>
        <taxon>Scopulibacillus</taxon>
    </lineage>
</organism>
<dbReference type="NCBIfam" id="NF005154">
    <property type="entry name" value="PRK06635.1-2"/>
    <property type="match status" value="1"/>
</dbReference>
<comment type="pathway">
    <text evidence="3 14">Amino-acid biosynthesis; L-methionine biosynthesis via de novo pathway; L-homoserine from L-aspartate: step 1/3.</text>
</comment>
<dbReference type="PANTHER" id="PTHR21499">
    <property type="entry name" value="ASPARTATE KINASE"/>
    <property type="match status" value="1"/>
</dbReference>
<keyword evidence="14" id="KW-0028">Amino-acid biosynthesis</keyword>
<dbReference type="InterPro" id="IPR001048">
    <property type="entry name" value="Asp/Glu/Uridylate_kinase"/>
</dbReference>
<comment type="pathway">
    <text evidence="2 14">Amino-acid biosynthesis; L-lysine biosynthesis via DAP pathway; (S)-tetrahydrodipicolinate from L-aspartate: step 1/4.</text>
</comment>
<dbReference type="GO" id="GO:0004072">
    <property type="term" value="F:aspartate kinase activity"/>
    <property type="evidence" value="ECO:0007669"/>
    <property type="project" value="UniProtKB-EC"/>
</dbReference>
<dbReference type="NCBIfam" id="TIGR00656">
    <property type="entry name" value="asp_kin_monofn"/>
    <property type="match status" value="1"/>
</dbReference>
<dbReference type="RefSeq" id="WP_380966285.1">
    <property type="nucleotide sequence ID" value="NZ_JBHTCO010000014.1"/>
</dbReference>
<evidence type="ECO:0000256" key="6">
    <source>
        <dbReference type="ARBA" id="ARBA00022679"/>
    </source>
</evidence>
<evidence type="ECO:0000259" key="15">
    <source>
        <dbReference type="PROSITE" id="PS51671"/>
    </source>
</evidence>
<dbReference type="SUPFAM" id="SSF55021">
    <property type="entry name" value="ACT-like"/>
    <property type="match status" value="2"/>
</dbReference>
<evidence type="ECO:0000313" key="16">
    <source>
        <dbReference type="EMBL" id="MFC7393713.1"/>
    </source>
</evidence>
<comment type="caution">
    <text evidence="16">The sequence shown here is derived from an EMBL/GenBank/DDBJ whole genome shotgun (WGS) entry which is preliminary data.</text>
</comment>
<comment type="similarity">
    <text evidence="5 13">Belongs to the aspartokinase family.</text>
</comment>
<dbReference type="InterPro" id="IPR054352">
    <property type="entry name" value="ACT_Aspartokinase"/>
</dbReference>
<evidence type="ECO:0000256" key="11">
    <source>
        <dbReference type="ARBA" id="ARBA00023154"/>
    </source>
</evidence>
<evidence type="ECO:0000256" key="9">
    <source>
        <dbReference type="ARBA" id="ARBA00022840"/>
    </source>
</evidence>
<dbReference type="Pfam" id="PF22468">
    <property type="entry name" value="ACT_9"/>
    <property type="match status" value="1"/>
</dbReference>
<evidence type="ECO:0000256" key="4">
    <source>
        <dbReference type="ARBA" id="ARBA00005139"/>
    </source>
</evidence>